<dbReference type="RefSeq" id="WP_043431889.1">
    <property type="nucleotide sequence ID" value="NZ_CP021080.1"/>
</dbReference>
<dbReference type="Proteomes" id="UP000031501">
    <property type="component" value="Chromosome"/>
</dbReference>
<organism evidence="2 3">
    <name type="scientific">Streptomyces pluripotens</name>
    <dbReference type="NCBI Taxonomy" id="1355015"/>
    <lineage>
        <taxon>Bacteria</taxon>
        <taxon>Bacillati</taxon>
        <taxon>Actinomycetota</taxon>
        <taxon>Actinomycetes</taxon>
        <taxon>Kitasatosporales</taxon>
        <taxon>Streptomycetaceae</taxon>
        <taxon>Streptomyces</taxon>
    </lineage>
</organism>
<feature type="region of interest" description="Disordered" evidence="1">
    <location>
        <begin position="33"/>
        <end position="60"/>
    </location>
</feature>
<reference evidence="2 3" key="1">
    <citation type="submission" date="2017-07" db="EMBL/GenBank/DDBJ databases">
        <title>Genome sequence of Streptomyces pluripotens MUSC 137T.</title>
        <authorList>
            <person name="Ser H.-L."/>
            <person name="Lee L.-H."/>
        </authorList>
    </citation>
    <scope>NUCLEOTIDE SEQUENCE [LARGE SCALE GENOMIC DNA]</scope>
    <source>
        <strain evidence="2 3">MUSC 137</strain>
    </source>
</reference>
<evidence type="ECO:0000256" key="1">
    <source>
        <dbReference type="SAM" id="MobiDB-lite"/>
    </source>
</evidence>
<gene>
    <name evidence="2" type="ORF">LK07_24195</name>
</gene>
<dbReference type="EMBL" id="CP022433">
    <property type="protein sequence ID" value="ASN26599.1"/>
    <property type="molecule type" value="Genomic_DNA"/>
</dbReference>
<proteinExistence type="predicted"/>
<dbReference type="AlphaFoldDB" id="A0A221P2W1"/>
<protein>
    <submittedName>
        <fullName evidence="2">Uncharacterized protein</fullName>
    </submittedName>
</protein>
<keyword evidence="3" id="KW-1185">Reference proteome</keyword>
<name>A0A221P2W1_9ACTN</name>
<dbReference type="KEGG" id="splu:LK06_023030"/>
<accession>A0A221P2W1</accession>
<evidence type="ECO:0000313" key="3">
    <source>
        <dbReference type="Proteomes" id="UP000031501"/>
    </source>
</evidence>
<feature type="compositionally biased region" description="Polar residues" evidence="1">
    <location>
        <begin position="39"/>
        <end position="48"/>
    </location>
</feature>
<evidence type="ECO:0000313" key="2">
    <source>
        <dbReference type="EMBL" id="ASN26599.1"/>
    </source>
</evidence>
<sequence length="60" mass="6621">MFYGFLALGLKVFLGAVMHEDARRRIIEGSDRVDGLRPSTRQNHQTSLEDAACDGNVNGD</sequence>
<dbReference type="STRING" id="1355015.LK06_023030"/>